<reference evidence="1 2" key="1">
    <citation type="submission" date="2016-10" db="EMBL/GenBank/DDBJ databases">
        <authorList>
            <person name="de Groot N.N."/>
        </authorList>
    </citation>
    <scope>NUCLEOTIDE SEQUENCE [LARGE SCALE GENOMIC DNA]</scope>
    <source>
        <strain evidence="1 2">DSM 46701</strain>
    </source>
</reference>
<name>A0A1H8G6Q7_9BACL</name>
<proteinExistence type="predicted"/>
<dbReference type="Proteomes" id="UP000199695">
    <property type="component" value="Unassembled WGS sequence"/>
</dbReference>
<accession>A0A1H8G6Q7</accession>
<dbReference type="AlphaFoldDB" id="A0A1H8G6Q7"/>
<evidence type="ECO:0000313" key="2">
    <source>
        <dbReference type="Proteomes" id="UP000199695"/>
    </source>
</evidence>
<dbReference type="EMBL" id="FOCQ01000010">
    <property type="protein sequence ID" value="SEN39559.1"/>
    <property type="molecule type" value="Genomic_DNA"/>
</dbReference>
<keyword evidence="2" id="KW-1185">Reference proteome</keyword>
<sequence>MEQGQIQDTLEQIFTQPELGQIVSALKNAYFELKSHNEADKLAPIETALQKIGWVIDETQPDQIRTLRDYEL</sequence>
<dbReference type="RefSeq" id="WP_089969670.1">
    <property type="nucleotide sequence ID" value="NZ_FOCQ01000010.1"/>
</dbReference>
<evidence type="ECO:0000313" key="1">
    <source>
        <dbReference type="EMBL" id="SEN39559.1"/>
    </source>
</evidence>
<protein>
    <submittedName>
        <fullName evidence="1">Uncharacterized protein</fullName>
    </submittedName>
</protein>
<gene>
    <name evidence="1" type="ORF">SAMN05444955_110101</name>
</gene>
<dbReference type="OrthoDB" id="2990326at2"/>
<organism evidence="1 2">
    <name type="scientific">Lihuaxuella thermophila</name>
    <dbReference type="NCBI Taxonomy" id="1173111"/>
    <lineage>
        <taxon>Bacteria</taxon>
        <taxon>Bacillati</taxon>
        <taxon>Bacillota</taxon>
        <taxon>Bacilli</taxon>
        <taxon>Bacillales</taxon>
        <taxon>Thermoactinomycetaceae</taxon>
        <taxon>Lihuaxuella</taxon>
    </lineage>
</organism>